<dbReference type="AlphaFoldDB" id="A0A1N6SAD1"/>
<evidence type="ECO:0000313" key="1">
    <source>
        <dbReference type="EMBL" id="SIQ37997.1"/>
    </source>
</evidence>
<dbReference type="InterPro" id="IPR020518">
    <property type="entry name" value="Tscrpt_reg_PrtN"/>
</dbReference>
<dbReference type="EMBL" id="FTMP01000003">
    <property type="protein sequence ID" value="SIQ37997.1"/>
    <property type="molecule type" value="Genomic_DNA"/>
</dbReference>
<gene>
    <name evidence="1" type="ORF">SAMN05878282_103438</name>
</gene>
<proteinExistence type="predicted"/>
<dbReference type="GO" id="GO:0006355">
    <property type="term" value="P:regulation of DNA-templated transcription"/>
    <property type="evidence" value="ECO:0007669"/>
    <property type="project" value="InterPro"/>
</dbReference>
<dbReference type="RefSeq" id="WP_076426383.1">
    <property type="nucleotide sequence ID" value="NZ_FTMP01000003.1"/>
</dbReference>
<sequence length="78" mass="9033">MTTLELLQQRWKANSLSLAQVREHYFPHIKTEKRLRALIRNGEVALPTFKHTDSRLAPLYVRLTDLAAYLDSRAEKAA</sequence>
<protein>
    <submittedName>
        <fullName evidence="1">Pyocin activator protein PrtN</fullName>
    </submittedName>
</protein>
<accession>A0A1N6SAD1</accession>
<evidence type="ECO:0000313" key="2">
    <source>
        <dbReference type="Proteomes" id="UP000185841"/>
    </source>
</evidence>
<organism evidence="1 2">
    <name type="scientific">Aquipseudomonas alcaligenes</name>
    <name type="common">Pseudomonas alcaligenes</name>
    <dbReference type="NCBI Taxonomy" id="43263"/>
    <lineage>
        <taxon>Bacteria</taxon>
        <taxon>Pseudomonadati</taxon>
        <taxon>Pseudomonadota</taxon>
        <taxon>Gammaproteobacteria</taxon>
        <taxon>Pseudomonadales</taxon>
        <taxon>Pseudomonadaceae</taxon>
        <taxon>Aquipseudomonas</taxon>
    </lineage>
</organism>
<dbReference type="Proteomes" id="UP000185841">
    <property type="component" value="Unassembled WGS sequence"/>
</dbReference>
<dbReference type="Pfam" id="PF11112">
    <property type="entry name" value="PyocinActivator"/>
    <property type="match status" value="1"/>
</dbReference>
<name>A0A1N6SAD1_AQUAC</name>
<reference evidence="1 2" key="1">
    <citation type="submission" date="2017-01" db="EMBL/GenBank/DDBJ databases">
        <authorList>
            <person name="Mah S.A."/>
            <person name="Swanson W.J."/>
            <person name="Moy G.W."/>
            <person name="Vacquier V.D."/>
        </authorList>
    </citation>
    <scope>NUCLEOTIDE SEQUENCE [LARGE SCALE GENOMIC DNA]</scope>
    <source>
        <strain evidence="1 2">RU36E</strain>
    </source>
</reference>